<evidence type="ECO:0000313" key="3">
    <source>
        <dbReference type="Proteomes" id="UP000032024"/>
    </source>
</evidence>
<dbReference type="EMBL" id="CP010525">
    <property type="protein sequence ID" value="AJO23642.1"/>
    <property type="molecule type" value="Genomic_DNA"/>
</dbReference>
<evidence type="ECO:0000313" key="2">
    <source>
        <dbReference type="EMBL" id="KWZ77063.1"/>
    </source>
</evidence>
<dbReference type="Proteomes" id="UP000032024">
    <property type="component" value="Chromosome"/>
</dbReference>
<evidence type="ECO:0000313" key="4">
    <source>
        <dbReference type="Proteomes" id="UP000070376"/>
    </source>
</evidence>
<organism evidence="2 4">
    <name type="scientific">Heyndrickxia coagulans</name>
    <name type="common">Weizmannia coagulans</name>
    <dbReference type="NCBI Taxonomy" id="1398"/>
    <lineage>
        <taxon>Bacteria</taxon>
        <taxon>Bacillati</taxon>
        <taxon>Bacillota</taxon>
        <taxon>Bacilli</taxon>
        <taxon>Bacillales</taxon>
        <taxon>Bacillaceae</taxon>
        <taxon>Heyndrickxia</taxon>
    </lineage>
</organism>
<accession>A0A0C5CQI1</accession>
<evidence type="ECO:0000313" key="1">
    <source>
        <dbReference type="EMBL" id="AJO23642.1"/>
    </source>
</evidence>
<sequence>MIKDFFISRHLFWLSFSKTRRRMEMGIIEIKNHSLILQHFC</sequence>
<reference evidence="1" key="1">
    <citation type="submission" date="2015-01" db="EMBL/GenBank/DDBJ databases">
        <title>Comparative genome analysis of Bacillus coagulans HM-08, Clostridium butyricum HM-68, Bacillus subtilis HM-66 and Bacillus licheniformis BL-09.</title>
        <authorList>
            <person name="Zhang H."/>
        </authorList>
    </citation>
    <scope>NUCLEOTIDE SEQUENCE [LARGE SCALE GENOMIC DNA]</scope>
    <source>
        <strain evidence="1">HM-08</strain>
    </source>
</reference>
<gene>
    <name evidence="2" type="ORF">HMPREF3213_03477</name>
    <name evidence="1" type="ORF">SB48_HM08orf04542</name>
</gene>
<protein>
    <submittedName>
        <fullName evidence="2">Uncharacterized protein</fullName>
    </submittedName>
</protein>
<dbReference type="AlphaFoldDB" id="A0A0C5CQI1"/>
<dbReference type="EMBL" id="LRPN01000179">
    <property type="protein sequence ID" value="KWZ77063.1"/>
    <property type="molecule type" value="Genomic_DNA"/>
</dbReference>
<dbReference type="STRING" id="1398.AB434_2455"/>
<proteinExistence type="predicted"/>
<dbReference type="Proteomes" id="UP000070376">
    <property type="component" value="Unassembled WGS sequence"/>
</dbReference>
<dbReference type="PATRIC" id="fig|1398.18.peg.2822"/>
<reference evidence="3" key="2">
    <citation type="submission" date="2015-01" db="EMBL/GenBank/DDBJ databases">
        <title>Comparative genome analysis of Bacillus coagulans HM-08, Clostridium butyricum HM-68, Bacillus subtilis HM-66 and Bacillus paralicheniformis BL-09.</title>
        <authorList>
            <person name="Zhang H."/>
        </authorList>
    </citation>
    <scope>NUCLEOTIDE SEQUENCE [LARGE SCALE GENOMIC DNA]</scope>
    <source>
        <strain evidence="3">HM-08</strain>
    </source>
</reference>
<keyword evidence="3" id="KW-1185">Reference proteome</keyword>
<name>A0A0C5CQI1_HEYCO</name>
<reference evidence="4" key="4">
    <citation type="submission" date="2016-01" db="EMBL/GenBank/DDBJ databases">
        <authorList>
            <person name="Mitreva M."/>
            <person name="Pepin K.H."/>
            <person name="Mihindukulasuriya K.A."/>
            <person name="Fulton R."/>
            <person name="Fronick C."/>
            <person name="O'Laughlin M."/>
            <person name="Miner T."/>
            <person name="Herter B."/>
            <person name="Rosa B.A."/>
            <person name="Cordes M."/>
            <person name="Tomlinson C."/>
            <person name="Wollam A."/>
            <person name="Palsikar V.B."/>
            <person name="Mardis E.R."/>
            <person name="Wilson R.K."/>
        </authorList>
    </citation>
    <scope>NUCLEOTIDE SEQUENCE [LARGE SCALE GENOMIC DNA]</scope>
    <source>
        <strain evidence="4">GED7749B</strain>
    </source>
</reference>
<reference evidence="2" key="3">
    <citation type="submission" date="2016-01" db="EMBL/GenBank/DDBJ databases">
        <authorList>
            <person name="Oliw E.H."/>
        </authorList>
    </citation>
    <scope>NUCLEOTIDE SEQUENCE [LARGE SCALE GENOMIC DNA]</scope>
    <source>
        <strain evidence="2">GED7749B</strain>
    </source>
</reference>